<dbReference type="GO" id="GO:0043709">
    <property type="term" value="P:cell adhesion involved in single-species biofilm formation"/>
    <property type="evidence" value="ECO:0007669"/>
    <property type="project" value="TreeGrafter"/>
</dbReference>
<dbReference type="InterPro" id="IPR000160">
    <property type="entry name" value="GGDEF_dom"/>
</dbReference>
<dbReference type="FunFam" id="3.30.70.270:FF:000001">
    <property type="entry name" value="Diguanylate cyclase domain protein"/>
    <property type="match status" value="1"/>
</dbReference>
<dbReference type="PROSITE" id="PS50887">
    <property type="entry name" value="GGDEF"/>
    <property type="match status" value="1"/>
</dbReference>
<dbReference type="InterPro" id="IPR029787">
    <property type="entry name" value="Nucleotide_cyclase"/>
</dbReference>
<dbReference type="Pfam" id="PF00069">
    <property type="entry name" value="Pkinase"/>
    <property type="match status" value="1"/>
</dbReference>
<dbReference type="SUPFAM" id="SSF48452">
    <property type="entry name" value="TPR-like"/>
    <property type="match status" value="1"/>
</dbReference>
<reference evidence="5" key="1">
    <citation type="submission" date="2019-08" db="EMBL/GenBank/DDBJ databases">
        <title>Genomic characterization of a novel candidate phylum (ARYD3) from a high temperature, high salinity tertiary oil reservoir in north central Oklahoma, USA.</title>
        <authorList>
            <person name="Youssef N.H."/>
            <person name="Yadav A."/>
            <person name="Elshahed M.S."/>
        </authorList>
    </citation>
    <scope>NUCLEOTIDE SEQUENCE [LARGE SCALE GENOMIC DNA]</scope>
    <source>
        <strain evidence="5">ARYD3</strain>
    </source>
</reference>
<sequence length="1619" mass="193933">MKTLNERYEIEEKLGESDHSVVYKGYDNLKKRKVAVKFLKKTVKYETAKKLFKKEYIVNKSLSHPNIRKAFYYEKVKKIDGQKVSSEQYIQILDFVKKPFKEVNKKEKKENIKHFNQIINAMRFIYKNKKHHGDIKPNNILLDENNDIKLSDISPFFAIERKEIEDVKQLYSIFKLENFEIGKKLNSIKDFFKLDQFDPKQHINILYKHLKTSHIPVNLILSNQKIENILKSKKFINLYSQEEIKNAQIASRGLIPYFETENYYYVNITELDKKNKFNLIKILIKKIKRLETSSNILNKYKDKLSRLSNDLEDKKRSKDEKYRETMLEEASVNLIKEISHIYPVVIRINNYCNLDKNSKKIIQKFYDDIDTQHVKIICNSDRKLDEVFFDNFEAGILNTKRTERIFEYFFYHFPFNKKTMSEIFYYTNGEINLISNFLNRIQENKALKYKDKTITPIQKTANYLPFLETLSQVYKNLELREKYILDVIKLFNNKYSKNIFKNTSDEFQDLLIKLQEKGIILDKDKYYKIRHNYLLSLVKSDKNNNFYARQTELLKNYFTPSGTYIEIYRKIQFIRQNYSSAFSTIIDYYKNINKKGTNINTNKFFQIFLKFKERERELVKSDKFDLNWALYKLDQNNKLNTIKLIKNMEKTWTNKKQKFKYLANYITEKDKMDLEDIKEYYTYLENKENILNEKYNILPTSILSKLVDLGKYKKGLELYEKYFKPHKKDFNPKLEFNLNNILYNIYVDLQNMEKAEKISEKMIGYINQFPDKLSLNNKFQAFNKYAIILRRNQNFKKALSYYHKCHNLAQKLNNYDLLATVNVNLGVVYYYINEPEKMEKHMRKALESALKIKGYNIIFVTIGNLIEYYYSQYDFNSIENLIQLGEKYIDKLNSKPNRAYYFSFTIDYFLFFEKTKKVKNYLDKTKDYYTKENQKLSSSFVYYSQLIKYMHLTDQNWRKQYEEIINDSKIAATPRGKYLLISNLAMSFFEMGEFELAKEFLEKINKNYNKQFEEDEMINQLLLNLFFWYFDIKNINHHDFDLSKMKYLQIRFYFYFIYLKKSTDKDIYYYENYIKYILAMKKINKNTPKKYQSLQLNKFQKFNSLIKNIKSSKNLLNLNIGSLIKKYKKMGEQKINSVQQNFFKHAVYKKFIEKNEIIKNFINEVLAITQMKRGIFYEYSIENGWEKIKEIFDENFYEENEAIKNNIFDKIILAQKDGYKEWHAFKPKENGLTYAIAVPVIDINVSRKVDRSKFKNSSTPSSNIMNIKGVFYFDTKLNILKPQKKDINYLYYFREFTNISFYNLHLINSALKDNLTGLYTRENWISLTKSLLDHVKSRNKHLGILMVDIDDFKAINDHYGHKEGDNVLKKISSIFLENLRNMDTAGRYGGEEFIFSIITDNIKDIKQVSGRIRKKIEESNIIPGDNITISMGVSIYPKEGKFLEEIIEKADRALLYAKETGKNKAVLWENIKNKNPEESYLKQRVITDPARDKNKLNLIIQLIQSINTELSQKQFIKKINKSFYDNIGNISLLIAVKKENKIIVSDKTYRSKFNGKFSEKLDDNTHLIFKKHIEEKPLEIGIYIIEKDKYNDFDLNTSYYEFIGKLIIDKFLLYCTEIN</sequence>
<dbReference type="SMART" id="SM00267">
    <property type="entry name" value="GGDEF"/>
    <property type="match status" value="1"/>
</dbReference>
<dbReference type="InterPro" id="IPR043128">
    <property type="entry name" value="Rev_trsase/Diguanyl_cyclase"/>
</dbReference>
<comment type="caution">
    <text evidence="5">The sequence shown here is derived from an EMBL/GenBank/DDBJ whole genome shotgun (WGS) entry which is preliminary data.</text>
</comment>
<proteinExistence type="predicted"/>
<dbReference type="InterPro" id="IPR019734">
    <property type="entry name" value="TPR_rpt"/>
</dbReference>
<dbReference type="InterPro" id="IPR011009">
    <property type="entry name" value="Kinase-like_dom_sf"/>
</dbReference>
<evidence type="ECO:0000259" key="3">
    <source>
        <dbReference type="PROSITE" id="PS50011"/>
    </source>
</evidence>
<dbReference type="GO" id="GO:1902201">
    <property type="term" value="P:negative regulation of bacterial-type flagellum-dependent cell motility"/>
    <property type="evidence" value="ECO:0007669"/>
    <property type="project" value="TreeGrafter"/>
</dbReference>
<dbReference type="EMBL" id="VSIX01000093">
    <property type="protein sequence ID" value="TYB30640.1"/>
    <property type="molecule type" value="Genomic_DNA"/>
</dbReference>
<evidence type="ECO:0000313" key="6">
    <source>
        <dbReference type="Proteomes" id="UP000324143"/>
    </source>
</evidence>
<dbReference type="PANTHER" id="PTHR45138:SF9">
    <property type="entry name" value="DIGUANYLATE CYCLASE DGCM-RELATED"/>
    <property type="match status" value="1"/>
</dbReference>
<evidence type="ECO:0000256" key="1">
    <source>
        <dbReference type="ARBA" id="ARBA00004167"/>
    </source>
</evidence>
<gene>
    <name evidence="5" type="ORF">FXF47_08210</name>
</gene>
<accession>A0A5D0MGU0</accession>
<evidence type="ECO:0000256" key="2">
    <source>
        <dbReference type="SAM" id="Coils"/>
    </source>
</evidence>
<dbReference type="GO" id="GO:0004672">
    <property type="term" value="F:protein kinase activity"/>
    <property type="evidence" value="ECO:0007669"/>
    <property type="project" value="InterPro"/>
</dbReference>
<keyword evidence="2" id="KW-0175">Coiled coil</keyword>
<dbReference type="NCBIfam" id="TIGR00254">
    <property type="entry name" value="GGDEF"/>
    <property type="match status" value="1"/>
</dbReference>
<comment type="subcellular location">
    <subcellularLocation>
        <location evidence="1">Membrane</location>
        <topology evidence="1">Single-pass membrane protein</topology>
    </subcellularLocation>
</comment>
<dbReference type="InterPro" id="IPR050469">
    <property type="entry name" value="Diguanylate_Cyclase"/>
</dbReference>
<organism evidence="5 6">
    <name type="scientific">Candidatus Mcinerneyibacterium aminivorans</name>
    <dbReference type="NCBI Taxonomy" id="2703815"/>
    <lineage>
        <taxon>Bacteria</taxon>
        <taxon>Candidatus Macinerneyibacteriota</taxon>
        <taxon>Candidatus Mcinerneyibacteria</taxon>
        <taxon>Candidatus Mcinerneyibacteriales</taxon>
        <taxon>Candidatus Mcinerneyibacteriaceae</taxon>
        <taxon>Candidatus Mcinerneyibacterium</taxon>
    </lineage>
</organism>
<dbReference type="Gene3D" id="1.25.40.10">
    <property type="entry name" value="Tetratricopeptide repeat domain"/>
    <property type="match status" value="1"/>
</dbReference>
<dbReference type="PANTHER" id="PTHR45138">
    <property type="entry name" value="REGULATORY COMPONENTS OF SENSORY TRANSDUCTION SYSTEM"/>
    <property type="match status" value="1"/>
</dbReference>
<evidence type="ECO:0000259" key="4">
    <source>
        <dbReference type="PROSITE" id="PS50887"/>
    </source>
</evidence>
<feature type="domain" description="GGDEF" evidence="4">
    <location>
        <begin position="1340"/>
        <end position="1470"/>
    </location>
</feature>
<dbReference type="Pfam" id="PF13424">
    <property type="entry name" value="TPR_12"/>
    <property type="match status" value="1"/>
</dbReference>
<dbReference type="SMART" id="SM00028">
    <property type="entry name" value="TPR"/>
    <property type="match status" value="3"/>
</dbReference>
<dbReference type="SMART" id="SM00220">
    <property type="entry name" value="S_TKc"/>
    <property type="match status" value="1"/>
</dbReference>
<dbReference type="Gene3D" id="3.30.70.270">
    <property type="match status" value="1"/>
</dbReference>
<dbReference type="SUPFAM" id="SSF56112">
    <property type="entry name" value="Protein kinase-like (PK-like)"/>
    <property type="match status" value="1"/>
</dbReference>
<dbReference type="GO" id="GO:0005886">
    <property type="term" value="C:plasma membrane"/>
    <property type="evidence" value="ECO:0007669"/>
    <property type="project" value="TreeGrafter"/>
</dbReference>
<dbReference type="PROSITE" id="PS50011">
    <property type="entry name" value="PROTEIN_KINASE_DOM"/>
    <property type="match status" value="1"/>
</dbReference>
<protein>
    <submittedName>
        <fullName evidence="5">Diguanylate cyclase</fullName>
    </submittedName>
</protein>
<dbReference type="InterPro" id="IPR000719">
    <property type="entry name" value="Prot_kinase_dom"/>
</dbReference>
<dbReference type="InterPro" id="IPR011990">
    <property type="entry name" value="TPR-like_helical_dom_sf"/>
</dbReference>
<dbReference type="GO" id="GO:0005524">
    <property type="term" value="F:ATP binding"/>
    <property type="evidence" value="ECO:0007669"/>
    <property type="project" value="InterPro"/>
</dbReference>
<feature type="domain" description="Protein kinase" evidence="3">
    <location>
        <begin position="8"/>
        <end position="343"/>
    </location>
</feature>
<dbReference type="SUPFAM" id="SSF55073">
    <property type="entry name" value="Nucleotide cyclase"/>
    <property type="match status" value="1"/>
</dbReference>
<dbReference type="Proteomes" id="UP000324143">
    <property type="component" value="Unassembled WGS sequence"/>
</dbReference>
<feature type="coiled-coil region" evidence="2">
    <location>
        <begin position="290"/>
        <end position="324"/>
    </location>
</feature>
<dbReference type="Pfam" id="PF00990">
    <property type="entry name" value="GGDEF"/>
    <property type="match status" value="1"/>
</dbReference>
<dbReference type="GO" id="GO:0052621">
    <property type="term" value="F:diguanylate cyclase activity"/>
    <property type="evidence" value="ECO:0007669"/>
    <property type="project" value="TreeGrafter"/>
</dbReference>
<name>A0A5D0MGU0_9BACT</name>
<dbReference type="Gene3D" id="1.10.510.10">
    <property type="entry name" value="Transferase(Phosphotransferase) domain 1"/>
    <property type="match status" value="1"/>
</dbReference>
<dbReference type="Gene3D" id="3.30.200.20">
    <property type="entry name" value="Phosphorylase Kinase, domain 1"/>
    <property type="match status" value="1"/>
</dbReference>
<keyword evidence="6" id="KW-1185">Reference proteome</keyword>
<dbReference type="CDD" id="cd01949">
    <property type="entry name" value="GGDEF"/>
    <property type="match status" value="1"/>
</dbReference>
<evidence type="ECO:0000313" key="5">
    <source>
        <dbReference type="EMBL" id="TYB30640.1"/>
    </source>
</evidence>